<protein>
    <submittedName>
        <fullName evidence="2">Uncharacterized protein</fullName>
    </submittedName>
</protein>
<organism evidence="2 3">
    <name type="scientific">Mortierella polycephala</name>
    <dbReference type="NCBI Taxonomy" id="41804"/>
    <lineage>
        <taxon>Eukaryota</taxon>
        <taxon>Fungi</taxon>
        <taxon>Fungi incertae sedis</taxon>
        <taxon>Mucoromycota</taxon>
        <taxon>Mortierellomycotina</taxon>
        <taxon>Mortierellomycetes</taxon>
        <taxon>Mortierellales</taxon>
        <taxon>Mortierellaceae</taxon>
        <taxon>Mortierella</taxon>
    </lineage>
</organism>
<keyword evidence="3" id="KW-1185">Reference proteome</keyword>
<feature type="compositionally biased region" description="Polar residues" evidence="1">
    <location>
        <begin position="72"/>
        <end position="83"/>
    </location>
</feature>
<sequence length="389" mass="42768">MSHYTPQQKPYIHHHRDYTHDDHTQHHQNMSDQGGTHHHELEPMYNNSDYHQHPMDPYGTDGHQYPQHHPDTTYQSDFNQGQAHQGHFQDGGQSIPDQGQAHQSQPGHGISDQPNAQQGGGDLGHQDPSGQGGHSDQNNMYHGRPDNQDPFHHFGGGQQPAPVPQPVHVPGSDAPMLPPVITSDMRRSKLNAMRPDSTVQYLASPTHSNATVDYTLLEDVSVSGSMPPGHRPLSTATSYRTSLSSAGGGGGRGPGNTMQTWDENMQQQHQQQYGYSPRNEQAFLDQAHYQEDGSLLQHSQSYIRPSPAGMHTSSRVLPVSPRIATIPPPQLAPEVRAPQDRNSETVAAIVSTGNVSSLNTFDRRHPQLGEGQFADILSPTARDPQDQPS</sequence>
<feature type="compositionally biased region" description="Basic and acidic residues" evidence="1">
    <location>
        <begin position="143"/>
        <end position="152"/>
    </location>
</feature>
<name>A0A9P6U6R2_9FUNG</name>
<feature type="region of interest" description="Disordered" evidence="1">
    <location>
        <begin position="21"/>
        <end position="177"/>
    </location>
</feature>
<feature type="region of interest" description="Disordered" evidence="1">
    <location>
        <begin position="225"/>
        <end position="256"/>
    </location>
</feature>
<dbReference type="Proteomes" id="UP000726737">
    <property type="component" value="Unassembled WGS sequence"/>
</dbReference>
<proteinExistence type="predicted"/>
<evidence type="ECO:0000313" key="2">
    <source>
        <dbReference type="EMBL" id="KAG0262051.1"/>
    </source>
</evidence>
<accession>A0A9P6U6R2</accession>
<dbReference type="EMBL" id="JAAAJA010000108">
    <property type="protein sequence ID" value="KAG0262051.1"/>
    <property type="molecule type" value="Genomic_DNA"/>
</dbReference>
<dbReference type="AlphaFoldDB" id="A0A9P6U6R2"/>
<reference evidence="2" key="1">
    <citation type="journal article" date="2020" name="Fungal Divers.">
        <title>Resolving the Mortierellaceae phylogeny through synthesis of multi-gene phylogenetics and phylogenomics.</title>
        <authorList>
            <person name="Vandepol N."/>
            <person name="Liber J."/>
            <person name="Desiro A."/>
            <person name="Na H."/>
            <person name="Kennedy M."/>
            <person name="Barry K."/>
            <person name="Grigoriev I.V."/>
            <person name="Miller A.N."/>
            <person name="O'Donnell K."/>
            <person name="Stajich J.E."/>
            <person name="Bonito G."/>
        </authorList>
    </citation>
    <scope>NUCLEOTIDE SEQUENCE</scope>
    <source>
        <strain evidence="2">KOD948</strain>
    </source>
</reference>
<dbReference type="OrthoDB" id="2437257at2759"/>
<feature type="compositionally biased region" description="Polar residues" evidence="1">
    <location>
        <begin position="91"/>
        <end position="117"/>
    </location>
</feature>
<feature type="compositionally biased region" description="Polar residues" evidence="1">
    <location>
        <begin position="234"/>
        <end position="245"/>
    </location>
</feature>
<gene>
    <name evidence="2" type="ORF">BG011_000404</name>
</gene>
<evidence type="ECO:0000313" key="3">
    <source>
        <dbReference type="Proteomes" id="UP000726737"/>
    </source>
</evidence>
<evidence type="ECO:0000256" key="1">
    <source>
        <dbReference type="SAM" id="MobiDB-lite"/>
    </source>
</evidence>
<feature type="region of interest" description="Disordered" evidence="1">
    <location>
        <begin position="358"/>
        <end position="389"/>
    </location>
</feature>
<comment type="caution">
    <text evidence="2">The sequence shown here is derived from an EMBL/GenBank/DDBJ whole genome shotgun (WGS) entry which is preliminary data.</text>
</comment>